<evidence type="ECO:0000313" key="1">
    <source>
        <dbReference type="EMBL" id="MCH7410710.1"/>
    </source>
</evidence>
<keyword evidence="2" id="KW-1185">Reference proteome</keyword>
<gene>
    <name evidence="1" type="ORF">MM239_14980</name>
</gene>
<name>A0ABS9V3Z9_9BACT</name>
<dbReference type="Proteomes" id="UP001165489">
    <property type="component" value="Unassembled WGS sequence"/>
</dbReference>
<comment type="caution">
    <text evidence="1">The sequence shown here is derived from an EMBL/GenBank/DDBJ whole genome shotgun (WGS) entry which is preliminary data.</text>
</comment>
<dbReference type="EMBL" id="JAKZGP010000044">
    <property type="protein sequence ID" value="MCH7410710.1"/>
    <property type="molecule type" value="Genomic_DNA"/>
</dbReference>
<proteinExistence type="predicted"/>
<accession>A0ABS9V3Z9</accession>
<protein>
    <submittedName>
        <fullName evidence="1">Uncharacterized protein</fullName>
    </submittedName>
</protein>
<sequence>MKRSILQNGLYTLFILLVIIGFIFPMQAFGQAGTLNLTEVGFHGNTLTDGDACSINIPGITYNIYGVNSSGGKIGNILVLDYSPPRESHYFFVDDGSYFGLPINRLIIESGSGNSLSEHLPTILVGSIYPW</sequence>
<organism evidence="1 2">
    <name type="scientific">Belliella filtrata</name>
    <dbReference type="NCBI Taxonomy" id="2923435"/>
    <lineage>
        <taxon>Bacteria</taxon>
        <taxon>Pseudomonadati</taxon>
        <taxon>Bacteroidota</taxon>
        <taxon>Cytophagia</taxon>
        <taxon>Cytophagales</taxon>
        <taxon>Cyclobacteriaceae</taxon>
        <taxon>Belliella</taxon>
    </lineage>
</organism>
<evidence type="ECO:0000313" key="2">
    <source>
        <dbReference type="Proteomes" id="UP001165489"/>
    </source>
</evidence>
<dbReference type="RefSeq" id="WP_241349072.1">
    <property type="nucleotide sequence ID" value="NZ_JAKZGP010000044.1"/>
</dbReference>
<reference evidence="1" key="1">
    <citation type="submission" date="2022-03" db="EMBL/GenBank/DDBJ databases">
        <title>De novo assembled genomes of Belliella spp. (Cyclobacteriaceae) strains.</title>
        <authorList>
            <person name="Szabo A."/>
            <person name="Korponai K."/>
            <person name="Felfoldi T."/>
        </authorList>
    </citation>
    <scope>NUCLEOTIDE SEQUENCE</scope>
    <source>
        <strain evidence="1">DSM 111904</strain>
    </source>
</reference>